<keyword evidence="10" id="KW-1185">Reference proteome</keyword>
<evidence type="ECO:0000256" key="7">
    <source>
        <dbReference type="ARBA" id="ARBA00037727"/>
    </source>
</evidence>
<feature type="transmembrane region" description="Helical" evidence="8">
    <location>
        <begin position="97"/>
        <end position="117"/>
    </location>
</feature>
<dbReference type="SUPFAM" id="SSF103481">
    <property type="entry name" value="Multidrug resistance efflux transporter EmrE"/>
    <property type="match status" value="1"/>
</dbReference>
<evidence type="ECO:0000313" key="10">
    <source>
        <dbReference type="Proteomes" id="UP000030764"/>
    </source>
</evidence>
<dbReference type="Proteomes" id="UP000030764">
    <property type="component" value="Unassembled WGS sequence"/>
</dbReference>
<evidence type="ECO:0000256" key="4">
    <source>
        <dbReference type="ARBA" id="ARBA00022692"/>
    </source>
</evidence>
<feature type="transmembrane region" description="Helical" evidence="8">
    <location>
        <begin position="279"/>
        <end position="299"/>
    </location>
</feature>
<proteinExistence type="inferred from homology"/>
<gene>
    <name evidence="9" type="ORF">M513_01105</name>
</gene>
<dbReference type="AlphaFoldDB" id="A0A085MKX6"/>
<dbReference type="PANTHER" id="PTHR14233:SF4">
    <property type="entry name" value="SOLUTE CARRIER FAMILY 35 MEMBER F2"/>
    <property type="match status" value="1"/>
</dbReference>
<evidence type="ECO:0000256" key="1">
    <source>
        <dbReference type="ARBA" id="ARBA00004141"/>
    </source>
</evidence>
<evidence type="ECO:0008006" key="11">
    <source>
        <dbReference type="Google" id="ProtNLM"/>
    </source>
</evidence>
<dbReference type="InterPro" id="IPR009262">
    <property type="entry name" value="SLC35_F1/F2/F6"/>
</dbReference>
<dbReference type="GO" id="GO:0022857">
    <property type="term" value="F:transmembrane transporter activity"/>
    <property type="evidence" value="ECO:0007669"/>
    <property type="project" value="InterPro"/>
</dbReference>
<dbReference type="PANTHER" id="PTHR14233">
    <property type="entry name" value="DUF914-RELATED"/>
    <property type="match status" value="1"/>
</dbReference>
<keyword evidence="3" id="KW-0813">Transport</keyword>
<feature type="transmembrane region" description="Helical" evidence="8">
    <location>
        <begin position="123"/>
        <end position="144"/>
    </location>
</feature>
<keyword evidence="4 8" id="KW-0812">Transmembrane</keyword>
<keyword evidence="6 8" id="KW-0472">Membrane</keyword>
<sequence>MNDGTAGENDDGFDCSPCCANERFRRIVKTVLLGQLLSLCQCAAAITTQYLDNRYNFQAPTAQSFTAYFFLMLVYGSTLAFRSSEPNLVQIFRLRGWKYFVLALIDVEATFLMVKAYHYTGLASVQLLDCFTIPVVLVLSFFFLKIRYLPTHIIGVCLCLVGVGCVVWGDIELGHQLSDGSNRVAGDLMCLSGAALYGVSNVIQEWLLRLHERTEYLGMIGIFGSFISGIQLAIVENGQIAAAHWTQYQTPLLLLTFAVSMFLFYTFVCVLIRRSSATMFNLSLLTADFYAVWAAYYLFGDQFHFLFFVSFAVVVLGTIVYSWKETSTGQALHPGASVGRDMSPPVSSEDYAMKICPVHGAVLVHKPAAVRHDDLQPT</sequence>
<comment type="subcellular location">
    <subcellularLocation>
        <location evidence="1">Membrane</location>
        <topology evidence="1">Multi-pass membrane protein</topology>
    </subcellularLocation>
</comment>
<comment type="similarity">
    <text evidence="2">Belongs to the SLC35F solute transporter family.</text>
</comment>
<dbReference type="InterPro" id="IPR037185">
    <property type="entry name" value="EmrE-like"/>
</dbReference>
<reference evidence="9 10" key="1">
    <citation type="journal article" date="2014" name="Nat. Genet.">
        <title>Genome and transcriptome of the porcine whipworm Trichuris suis.</title>
        <authorList>
            <person name="Jex A.R."/>
            <person name="Nejsum P."/>
            <person name="Schwarz E.M."/>
            <person name="Hu L."/>
            <person name="Young N.D."/>
            <person name="Hall R.S."/>
            <person name="Korhonen P.K."/>
            <person name="Liao S."/>
            <person name="Thamsborg S."/>
            <person name="Xia J."/>
            <person name="Xu P."/>
            <person name="Wang S."/>
            <person name="Scheerlinck J.P."/>
            <person name="Hofmann A."/>
            <person name="Sternberg P.W."/>
            <person name="Wang J."/>
            <person name="Gasser R.B."/>
        </authorList>
    </citation>
    <scope>NUCLEOTIDE SEQUENCE [LARGE SCALE GENOMIC DNA]</scope>
    <source>
        <strain evidence="9">DCEP-RM93M</strain>
    </source>
</reference>
<evidence type="ECO:0000256" key="2">
    <source>
        <dbReference type="ARBA" id="ARBA00007863"/>
    </source>
</evidence>
<dbReference type="GO" id="GO:0016020">
    <property type="term" value="C:membrane"/>
    <property type="evidence" value="ECO:0007669"/>
    <property type="project" value="UniProtKB-SubCell"/>
</dbReference>
<feature type="transmembrane region" description="Helical" evidence="8">
    <location>
        <begin position="254"/>
        <end position="272"/>
    </location>
</feature>
<dbReference type="InterPro" id="IPR052221">
    <property type="entry name" value="SLC35F_Transporter"/>
</dbReference>
<protein>
    <recommendedName>
        <fullName evidence="11">Solute carrier family 35 member F1</fullName>
    </recommendedName>
</protein>
<evidence type="ECO:0000256" key="3">
    <source>
        <dbReference type="ARBA" id="ARBA00022448"/>
    </source>
</evidence>
<evidence type="ECO:0000256" key="5">
    <source>
        <dbReference type="ARBA" id="ARBA00022989"/>
    </source>
</evidence>
<feature type="transmembrane region" description="Helical" evidence="8">
    <location>
        <begin position="57"/>
        <end position="76"/>
    </location>
</feature>
<evidence type="ECO:0000256" key="8">
    <source>
        <dbReference type="SAM" id="Phobius"/>
    </source>
</evidence>
<dbReference type="EMBL" id="KL363186">
    <property type="protein sequence ID" value="KFD57872.1"/>
    <property type="molecule type" value="Genomic_DNA"/>
</dbReference>
<feature type="transmembrane region" description="Helical" evidence="8">
    <location>
        <begin position="184"/>
        <end position="204"/>
    </location>
</feature>
<evidence type="ECO:0000313" key="9">
    <source>
        <dbReference type="EMBL" id="KFD57872.1"/>
    </source>
</evidence>
<accession>A0A085MKX6</accession>
<organism evidence="9 10">
    <name type="scientific">Trichuris suis</name>
    <name type="common">pig whipworm</name>
    <dbReference type="NCBI Taxonomy" id="68888"/>
    <lineage>
        <taxon>Eukaryota</taxon>
        <taxon>Metazoa</taxon>
        <taxon>Ecdysozoa</taxon>
        <taxon>Nematoda</taxon>
        <taxon>Enoplea</taxon>
        <taxon>Dorylaimia</taxon>
        <taxon>Trichinellida</taxon>
        <taxon>Trichuridae</taxon>
        <taxon>Trichuris</taxon>
    </lineage>
</organism>
<feature type="transmembrane region" description="Helical" evidence="8">
    <location>
        <begin position="151"/>
        <end position="169"/>
    </location>
</feature>
<comment type="function">
    <text evidence="7">Putative solute transporter.</text>
</comment>
<dbReference type="Pfam" id="PF06027">
    <property type="entry name" value="SLC35F"/>
    <property type="match status" value="1"/>
</dbReference>
<name>A0A085MKX6_9BILA</name>
<keyword evidence="5 8" id="KW-1133">Transmembrane helix</keyword>
<feature type="non-terminal residue" evidence="9">
    <location>
        <position position="378"/>
    </location>
</feature>
<feature type="transmembrane region" description="Helical" evidence="8">
    <location>
        <begin position="216"/>
        <end position="234"/>
    </location>
</feature>
<feature type="transmembrane region" description="Helical" evidence="8">
    <location>
        <begin position="305"/>
        <end position="323"/>
    </location>
</feature>
<evidence type="ECO:0000256" key="6">
    <source>
        <dbReference type="ARBA" id="ARBA00023136"/>
    </source>
</evidence>